<comment type="caution">
    <text evidence="2">The sequence shown here is derived from an EMBL/GenBank/DDBJ whole genome shotgun (WGS) entry which is preliminary data.</text>
</comment>
<name>T1AF75_9ZZZZ</name>
<accession>T1AF75</accession>
<dbReference type="Gene3D" id="3.40.50.1820">
    <property type="entry name" value="alpha/beta hydrolase"/>
    <property type="match status" value="1"/>
</dbReference>
<dbReference type="InterPro" id="IPR029058">
    <property type="entry name" value="AB_hydrolase_fold"/>
</dbReference>
<gene>
    <name evidence="2" type="ORF">B2A_05502</name>
</gene>
<sequence>HQHFWRCAVVADGAVDWTQEYELAGDGNMAWVRASLGGNPWDPQSAVLYRSGSPITYAGQITTPTLILSGTADITVPITESFALYHALASRHVPVRFIGIPGAHHMPQDPVHRELYYRAI</sequence>
<dbReference type="AlphaFoldDB" id="T1AF75"/>
<dbReference type="Pfam" id="PF00326">
    <property type="entry name" value="Peptidase_S9"/>
    <property type="match status" value="1"/>
</dbReference>
<feature type="non-terminal residue" evidence="2">
    <location>
        <position position="1"/>
    </location>
</feature>
<reference evidence="2" key="1">
    <citation type="submission" date="2013-08" db="EMBL/GenBank/DDBJ databases">
        <authorList>
            <person name="Mendez C."/>
            <person name="Richter M."/>
            <person name="Ferrer M."/>
            <person name="Sanchez J."/>
        </authorList>
    </citation>
    <scope>NUCLEOTIDE SEQUENCE</scope>
</reference>
<feature type="non-terminal residue" evidence="2">
    <location>
        <position position="120"/>
    </location>
</feature>
<evidence type="ECO:0000259" key="1">
    <source>
        <dbReference type="Pfam" id="PF00326"/>
    </source>
</evidence>
<dbReference type="InterPro" id="IPR001375">
    <property type="entry name" value="Peptidase_S9_cat"/>
</dbReference>
<dbReference type="EMBL" id="AUZZ01003831">
    <property type="protein sequence ID" value="EQD55827.1"/>
    <property type="molecule type" value="Genomic_DNA"/>
</dbReference>
<organism evidence="2">
    <name type="scientific">mine drainage metagenome</name>
    <dbReference type="NCBI Taxonomy" id="410659"/>
    <lineage>
        <taxon>unclassified sequences</taxon>
        <taxon>metagenomes</taxon>
        <taxon>ecological metagenomes</taxon>
    </lineage>
</organism>
<dbReference type="GO" id="GO:0006508">
    <property type="term" value="P:proteolysis"/>
    <property type="evidence" value="ECO:0007669"/>
    <property type="project" value="InterPro"/>
</dbReference>
<protein>
    <recommendedName>
        <fullName evidence="1">Peptidase S9 prolyl oligopeptidase catalytic domain-containing protein</fullName>
    </recommendedName>
</protein>
<dbReference type="GO" id="GO:0008236">
    <property type="term" value="F:serine-type peptidase activity"/>
    <property type="evidence" value="ECO:0007669"/>
    <property type="project" value="InterPro"/>
</dbReference>
<proteinExistence type="predicted"/>
<dbReference type="SUPFAM" id="SSF53474">
    <property type="entry name" value="alpha/beta-Hydrolases"/>
    <property type="match status" value="1"/>
</dbReference>
<evidence type="ECO:0000313" key="2">
    <source>
        <dbReference type="EMBL" id="EQD55827.1"/>
    </source>
</evidence>
<feature type="domain" description="Peptidase S9 prolyl oligopeptidase catalytic" evidence="1">
    <location>
        <begin position="1"/>
        <end position="114"/>
    </location>
</feature>
<reference evidence="2" key="2">
    <citation type="journal article" date="2014" name="ISME J.">
        <title>Microbial stratification in low pH oxic and suboxic macroscopic growths along an acid mine drainage.</title>
        <authorList>
            <person name="Mendez-Garcia C."/>
            <person name="Mesa V."/>
            <person name="Sprenger R.R."/>
            <person name="Richter M."/>
            <person name="Diez M.S."/>
            <person name="Solano J."/>
            <person name="Bargiela R."/>
            <person name="Golyshina O.V."/>
            <person name="Manteca A."/>
            <person name="Ramos J.L."/>
            <person name="Gallego J.R."/>
            <person name="Llorente I."/>
            <person name="Martins Dos Santos V.A."/>
            <person name="Jensen O.N."/>
            <person name="Pelaez A.I."/>
            <person name="Sanchez J."/>
            <person name="Ferrer M."/>
        </authorList>
    </citation>
    <scope>NUCLEOTIDE SEQUENCE</scope>
</reference>